<gene>
    <name evidence="2" type="ORF">OJ996_18155</name>
</gene>
<dbReference type="PANTHER" id="PTHR30441">
    <property type="entry name" value="DUF748 DOMAIN-CONTAINING PROTEIN"/>
    <property type="match status" value="1"/>
</dbReference>
<feature type="compositionally biased region" description="Polar residues" evidence="1">
    <location>
        <begin position="154"/>
        <end position="164"/>
    </location>
</feature>
<protein>
    <submittedName>
        <fullName evidence="2">AsmA family protein</fullName>
    </submittedName>
</protein>
<proteinExistence type="predicted"/>
<comment type="caution">
    <text evidence="2">The sequence shown here is derived from an EMBL/GenBank/DDBJ whole genome shotgun (WGS) entry which is preliminary data.</text>
</comment>
<evidence type="ECO:0000313" key="3">
    <source>
        <dbReference type="Proteomes" id="UP001165653"/>
    </source>
</evidence>
<keyword evidence="3" id="KW-1185">Reference proteome</keyword>
<evidence type="ECO:0000256" key="1">
    <source>
        <dbReference type="SAM" id="MobiDB-lite"/>
    </source>
</evidence>
<accession>A0ABT3G8I8</accession>
<sequence>MPDEPIRSSRWKRRIRNVLLGLVCTPPLLLAAGNLALATPWAKAALARSVKARTGFDAEFGAVSWTPWSGARLGNFQLLQPEPLRALVPEPLLALEEVEVHPYWKPLLKGDLQLATIRLKRPRCAIPIELLASLAPRETGPLASGPSIAALPSATDTPPFSAPSSPADGTVPKPQPPATPADAPPPPAPGEERATTWVEIEEGQLDFFLGATNVIKLSSFGGKIPVAGAPAEGHFSGESILAIGQSLSPGFDLPLGWKGPELRVGPGEIMVSGTRVRLEVALGRLPGLPFGADLMVAEQAVDASAAFAKRQPRAARVTARAQGGGFILVPGTWRAAAGLAVQELTLQSTSGEIRFSQAGFTATLEGGTLLCPEAKLIGDSISLLGNGRIDLGGETNAVLRGVMPPEVAAMWKGKLEKMGVAVPPVFTPLETPDRVYIDLRWVSYPGGQGIEFGPGGPVLPLPLAMAVVIGTT</sequence>
<organism evidence="2 3">
    <name type="scientific">Luteolibacter rhizosphaerae</name>
    <dbReference type="NCBI Taxonomy" id="2989719"/>
    <lineage>
        <taxon>Bacteria</taxon>
        <taxon>Pseudomonadati</taxon>
        <taxon>Verrucomicrobiota</taxon>
        <taxon>Verrucomicrobiia</taxon>
        <taxon>Verrucomicrobiales</taxon>
        <taxon>Verrucomicrobiaceae</taxon>
        <taxon>Luteolibacter</taxon>
    </lineage>
</organism>
<feature type="compositionally biased region" description="Pro residues" evidence="1">
    <location>
        <begin position="173"/>
        <end position="189"/>
    </location>
</feature>
<dbReference type="Proteomes" id="UP001165653">
    <property type="component" value="Unassembled WGS sequence"/>
</dbReference>
<dbReference type="InterPro" id="IPR052894">
    <property type="entry name" value="AsmA-related"/>
</dbReference>
<dbReference type="PANTHER" id="PTHR30441:SF4">
    <property type="entry name" value="PROTEIN ASMA"/>
    <property type="match status" value="1"/>
</dbReference>
<name>A0ABT3G8I8_9BACT</name>
<evidence type="ECO:0000313" key="2">
    <source>
        <dbReference type="EMBL" id="MCW1915515.1"/>
    </source>
</evidence>
<reference evidence="2" key="1">
    <citation type="submission" date="2022-10" db="EMBL/GenBank/DDBJ databases">
        <title>Luteolibacter sp. GHJ8, whole genome shotgun sequencing project.</title>
        <authorList>
            <person name="Zhao G."/>
            <person name="Shen L."/>
        </authorList>
    </citation>
    <scope>NUCLEOTIDE SEQUENCE</scope>
    <source>
        <strain evidence="2">GHJ8</strain>
    </source>
</reference>
<dbReference type="EMBL" id="JAPDDR010000009">
    <property type="protein sequence ID" value="MCW1915515.1"/>
    <property type="molecule type" value="Genomic_DNA"/>
</dbReference>
<feature type="region of interest" description="Disordered" evidence="1">
    <location>
        <begin position="143"/>
        <end position="192"/>
    </location>
</feature>
<dbReference type="RefSeq" id="WP_264515065.1">
    <property type="nucleotide sequence ID" value="NZ_JAPDDR010000009.1"/>
</dbReference>